<evidence type="ECO:0000256" key="2">
    <source>
        <dbReference type="SAM" id="Phobius"/>
    </source>
</evidence>
<proteinExistence type="predicted"/>
<evidence type="ECO:0000313" key="4">
    <source>
        <dbReference type="EMBL" id="MFC3809688.1"/>
    </source>
</evidence>
<feature type="transmembrane region" description="Helical" evidence="2">
    <location>
        <begin position="978"/>
        <end position="996"/>
    </location>
</feature>
<dbReference type="InterPro" id="IPR024983">
    <property type="entry name" value="CHAT_dom"/>
</dbReference>
<dbReference type="RefSeq" id="WP_379835068.1">
    <property type="nucleotide sequence ID" value="NZ_JBHRYQ010000001.1"/>
</dbReference>
<feature type="coiled-coil region" evidence="1">
    <location>
        <begin position="104"/>
        <end position="131"/>
    </location>
</feature>
<comment type="caution">
    <text evidence="4">The sequence shown here is derived from an EMBL/GenBank/DDBJ whole genome shotgun (WGS) entry which is preliminary data.</text>
</comment>
<dbReference type="Proteomes" id="UP001595616">
    <property type="component" value="Unassembled WGS sequence"/>
</dbReference>
<dbReference type="EMBL" id="JBHRYQ010000001">
    <property type="protein sequence ID" value="MFC3809688.1"/>
    <property type="molecule type" value="Genomic_DNA"/>
</dbReference>
<evidence type="ECO:0000256" key="1">
    <source>
        <dbReference type="SAM" id="Coils"/>
    </source>
</evidence>
<keyword evidence="2" id="KW-0812">Transmembrane</keyword>
<accession>A0ABV7YQR6</accession>
<keyword evidence="1" id="KW-0175">Coiled coil</keyword>
<dbReference type="InterPro" id="IPR019734">
    <property type="entry name" value="TPR_rpt"/>
</dbReference>
<protein>
    <submittedName>
        <fullName evidence="4">CHAT domain-containing protein</fullName>
    </submittedName>
</protein>
<sequence length="1005" mass="116049">MKTLQKSTFSILFIFIYGLQAFGQADFQKKADSLSSCGYFKEEIFYRKKILDALPKNSSQFRVAKVYLDIAEMNQLEKQLDNDKAGLLNKSILKYYNSLSHSEKKQVEIEIDRLKANALSAEEKFDEAISLFNQALKKVSSKSLKAAELELNIGQTYASAKNYFGAITHLRKAIKGFETNGWANHYATALAYNDLAMAYDYANTEKELIPTFEKALQIWTKYYSADAAIVSLAYNDAIFSAIEYGDRKKAAEYQKLFDAYMSKYLNPLNKKNYKDLSLFDTYNARAMYHLSSLRYYDLFYDEAKILYHLNAQEQLFAKAPKEWVDKERRVLLSSYDSASYTFYNNEQSDKSLAYNKILESLTNEDFYKMKVSANRAMLYYYKYDYKKSLIHNQKALDYLEILGYKSSYLTLLTLKAENLANLGRFEDAKAAVKEVYFTEFDKNIPLEKIKIKDFGDISNSSYINIFIHSGLAYRRIYDKNGKSKEDLKVIRNLYKLAAEMFKDYYQKGFFNPDLERQLNNIKEGLLYSALQNPSDKEFLKASINSIENISSQHLWKQFLAKYSNNMNLSKEIINQRNEAVIELSFLSKKEEKNKAEIQREKDLNAKLNSIDKEIAVKYPNYNNFQSADFDVKNLQLTLEANKVLVKYYVTDSSVFATTITPNNVDINYLGKRKEIENLSKTYHKQISNIDFAYKTNGKRLYDFLLKPITFSSQSSVIFIPEDFLNYCPFETLIDAKGFPFAMNHIVSYANSLKFSQNITLSHKPTFNKFLTGFAPKYKDGIGITRSTNGNLIYTGAELNKIASIFSNTSLFINKNATKENFLHTLGNSNVHHLAMHSTLDEQDYEHSSLIFQNNEKLHFYELYALHFPSEMVVLSACNTGVGEYLSGEGLMSISRALNYAGVKSTVHSLWQVPDKETSELMSYFYEFLNEGISKDLALVKAKRLFINKNPLKSHPYYWSGFIINGDVSPLSQESQCRWYILAGLLAMFLVFGFFYFRKMKKSELI</sequence>
<dbReference type="InterPro" id="IPR011990">
    <property type="entry name" value="TPR-like_helical_dom_sf"/>
</dbReference>
<reference evidence="5" key="1">
    <citation type="journal article" date="2019" name="Int. J. Syst. Evol. Microbiol.">
        <title>The Global Catalogue of Microorganisms (GCM) 10K type strain sequencing project: providing services to taxonomists for standard genome sequencing and annotation.</title>
        <authorList>
            <consortium name="The Broad Institute Genomics Platform"/>
            <consortium name="The Broad Institute Genome Sequencing Center for Infectious Disease"/>
            <person name="Wu L."/>
            <person name="Ma J."/>
        </authorList>
    </citation>
    <scope>NUCLEOTIDE SEQUENCE [LARGE SCALE GENOMIC DNA]</scope>
    <source>
        <strain evidence="5">CECT 7956</strain>
    </source>
</reference>
<dbReference type="Gene3D" id="1.25.40.10">
    <property type="entry name" value="Tetratricopeptide repeat domain"/>
    <property type="match status" value="1"/>
</dbReference>
<evidence type="ECO:0000313" key="5">
    <source>
        <dbReference type="Proteomes" id="UP001595616"/>
    </source>
</evidence>
<organism evidence="4 5">
    <name type="scientific">Lacihabitans lacunae</name>
    <dbReference type="NCBI Taxonomy" id="1028214"/>
    <lineage>
        <taxon>Bacteria</taxon>
        <taxon>Pseudomonadati</taxon>
        <taxon>Bacteroidota</taxon>
        <taxon>Cytophagia</taxon>
        <taxon>Cytophagales</taxon>
        <taxon>Leadbetterellaceae</taxon>
        <taxon>Lacihabitans</taxon>
    </lineage>
</organism>
<dbReference type="SUPFAM" id="SSF48452">
    <property type="entry name" value="TPR-like"/>
    <property type="match status" value="1"/>
</dbReference>
<keyword evidence="2" id="KW-0472">Membrane</keyword>
<dbReference type="PANTHER" id="PTHR10098">
    <property type="entry name" value="RAPSYN-RELATED"/>
    <property type="match status" value="1"/>
</dbReference>
<feature type="domain" description="CHAT" evidence="3">
    <location>
        <begin position="697"/>
        <end position="966"/>
    </location>
</feature>
<evidence type="ECO:0000259" key="3">
    <source>
        <dbReference type="Pfam" id="PF12770"/>
    </source>
</evidence>
<name>A0ABV7YQR6_9BACT</name>
<dbReference type="Pfam" id="PF12770">
    <property type="entry name" value="CHAT"/>
    <property type="match status" value="1"/>
</dbReference>
<dbReference type="SMART" id="SM00028">
    <property type="entry name" value="TPR"/>
    <property type="match status" value="4"/>
</dbReference>
<keyword evidence="5" id="KW-1185">Reference proteome</keyword>
<gene>
    <name evidence="4" type="ORF">ACFOOI_03395</name>
</gene>
<keyword evidence="2" id="KW-1133">Transmembrane helix</keyword>